<evidence type="ECO:0000313" key="2">
    <source>
        <dbReference type="Proteomes" id="UP001417504"/>
    </source>
</evidence>
<proteinExistence type="predicted"/>
<name>A0AAP0I833_9MAGN</name>
<dbReference type="AlphaFoldDB" id="A0AAP0I833"/>
<dbReference type="EMBL" id="JBBNAE010000007">
    <property type="protein sequence ID" value="KAK9110413.1"/>
    <property type="molecule type" value="Genomic_DNA"/>
</dbReference>
<dbReference type="Proteomes" id="UP001417504">
    <property type="component" value="Unassembled WGS sequence"/>
</dbReference>
<reference evidence="1 2" key="1">
    <citation type="submission" date="2024-01" db="EMBL/GenBank/DDBJ databases">
        <title>Genome assemblies of Stephania.</title>
        <authorList>
            <person name="Yang L."/>
        </authorList>
    </citation>
    <scope>NUCLEOTIDE SEQUENCE [LARGE SCALE GENOMIC DNA]</scope>
    <source>
        <strain evidence="1">QJT</strain>
        <tissue evidence="1">Leaf</tissue>
    </source>
</reference>
<keyword evidence="2" id="KW-1185">Reference proteome</keyword>
<sequence>MIKSVMINDHLPIQSELLISSIHSFRYFSFYLSFVFLRMEPNDVVFSLNDRP</sequence>
<accession>A0AAP0I833</accession>
<gene>
    <name evidence="1" type="ORF">Sjap_018473</name>
</gene>
<evidence type="ECO:0000313" key="1">
    <source>
        <dbReference type="EMBL" id="KAK9110413.1"/>
    </source>
</evidence>
<organism evidence="1 2">
    <name type="scientific">Stephania japonica</name>
    <dbReference type="NCBI Taxonomy" id="461633"/>
    <lineage>
        <taxon>Eukaryota</taxon>
        <taxon>Viridiplantae</taxon>
        <taxon>Streptophyta</taxon>
        <taxon>Embryophyta</taxon>
        <taxon>Tracheophyta</taxon>
        <taxon>Spermatophyta</taxon>
        <taxon>Magnoliopsida</taxon>
        <taxon>Ranunculales</taxon>
        <taxon>Menispermaceae</taxon>
        <taxon>Menispermoideae</taxon>
        <taxon>Cissampelideae</taxon>
        <taxon>Stephania</taxon>
    </lineage>
</organism>
<comment type="caution">
    <text evidence="1">The sequence shown here is derived from an EMBL/GenBank/DDBJ whole genome shotgun (WGS) entry which is preliminary data.</text>
</comment>
<protein>
    <submittedName>
        <fullName evidence="1">Uncharacterized protein</fullName>
    </submittedName>
</protein>